<keyword evidence="1" id="KW-1133">Transmembrane helix</keyword>
<organism evidence="2">
    <name type="scientific">Attheya septentrionalis</name>
    <dbReference type="NCBI Taxonomy" id="420275"/>
    <lineage>
        <taxon>Eukaryota</taxon>
        <taxon>Sar</taxon>
        <taxon>Stramenopiles</taxon>
        <taxon>Ochrophyta</taxon>
        <taxon>Bacillariophyta</taxon>
        <taxon>Coscinodiscophyceae</taxon>
        <taxon>Chaetocerotophycidae</taxon>
        <taxon>Chaetocerotales</taxon>
        <taxon>Attheyaceae</taxon>
        <taxon>Attheya</taxon>
    </lineage>
</organism>
<protein>
    <submittedName>
        <fullName evidence="2">Uncharacterized protein</fullName>
    </submittedName>
</protein>
<reference evidence="2" key="1">
    <citation type="submission" date="2021-01" db="EMBL/GenBank/DDBJ databases">
        <authorList>
            <person name="Corre E."/>
            <person name="Pelletier E."/>
            <person name="Niang G."/>
            <person name="Scheremetjew M."/>
            <person name="Finn R."/>
            <person name="Kale V."/>
            <person name="Holt S."/>
            <person name="Cochrane G."/>
            <person name="Meng A."/>
            <person name="Brown T."/>
            <person name="Cohen L."/>
        </authorList>
    </citation>
    <scope>NUCLEOTIDE SEQUENCE</scope>
    <source>
        <strain evidence="2">CCMP2084</strain>
    </source>
</reference>
<dbReference type="AlphaFoldDB" id="A0A7S2XU04"/>
<accession>A0A7S2XU04</accession>
<sequence>MTADDDYTPECPSQGVVYSFEKYFTIPTSSYLSSVYFTPSVQVSFASDSTQGSMDLGCAISSEGAEMGKAPSSGIALSSAKKWVLGVGFTFLAACMSVLVFFALRRRPDEPIKNAPPKYQVTMVTRKQKMSGFEYRGDAISA</sequence>
<proteinExistence type="predicted"/>
<dbReference type="EMBL" id="HBHQ01028802">
    <property type="protein sequence ID" value="CAD9827712.1"/>
    <property type="molecule type" value="Transcribed_RNA"/>
</dbReference>
<feature type="transmembrane region" description="Helical" evidence="1">
    <location>
        <begin position="83"/>
        <end position="104"/>
    </location>
</feature>
<evidence type="ECO:0000256" key="1">
    <source>
        <dbReference type="SAM" id="Phobius"/>
    </source>
</evidence>
<keyword evidence="1" id="KW-0472">Membrane</keyword>
<evidence type="ECO:0000313" key="2">
    <source>
        <dbReference type="EMBL" id="CAD9827712.1"/>
    </source>
</evidence>
<name>A0A7S2XU04_9STRA</name>
<gene>
    <name evidence="2" type="ORF">ASEP1449_LOCUS19546</name>
</gene>
<keyword evidence="1" id="KW-0812">Transmembrane</keyword>